<dbReference type="PANTHER" id="PTHR24148:SF64">
    <property type="entry name" value="HETEROKARYON INCOMPATIBILITY DOMAIN-CONTAINING PROTEIN"/>
    <property type="match status" value="1"/>
</dbReference>
<accession>A0A428PBV0</accession>
<dbReference type="Pfam" id="PF06985">
    <property type="entry name" value="HET"/>
    <property type="match status" value="1"/>
</dbReference>
<proteinExistence type="predicted"/>
<name>A0A428PBV0_9HYPO</name>
<evidence type="ECO:0000259" key="1">
    <source>
        <dbReference type="Pfam" id="PF06985"/>
    </source>
</evidence>
<dbReference type="InterPro" id="IPR052895">
    <property type="entry name" value="HetReg/Transcr_Mod"/>
</dbReference>
<dbReference type="PANTHER" id="PTHR24148">
    <property type="entry name" value="ANKYRIN REPEAT DOMAIN-CONTAINING PROTEIN 39 HOMOLOG-RELATED"/>
    <property type="match status" value="1"/>
</dbReference>
<comment type="caution">
    <text evidence="2">The sequence shown here is derived from an EMBL/GenBank/DDBJ whole genome shotgun (WGS) entry which is preliminary data.</text>
</comment>
<gene>
    <name evidence="2" type="ORF">CEP51_015333</name>
</gene>
<dbReference type="Proteomes" id="UP000287972">
    <property type="component" value="Unassembled WGS sequence"/>
</dbReference>
<reference evidence="2 3" key="1">
    <citation type="submission" date="2017-06" db="EMBL/GenBank/DDBJ databases">
        <title>Comparative genomic analysis of Ambrosia Fusariam Clade fungi.</title>
        <authorList>
            <person name="Stajich J.E."/>
            <person name="Carrillo J."/>
            <person name="Kijimoto T."/>
            <person name="Eskalen A."/>
            <person name="O'Donnell K."/>
            <person name="Kasson M."/>
        </authorList>
    </citation>
    <scope>NUCLEOTIDE SEQUENCE [LARGE SCALE GENOMIC DNA]</scope>
    <source>
        <strain evidence="2 3">NRRL62606</strain>
    </source>
</reference>
<sequence>MDTQEFHTGLYSLVTLEPTKREIRLLRLLPGGRDDPVKAGLFRESLNSNPDFSVLSYSWGPEIDKVPITVQGMTVMITRNLHQCLVNLRSDKVPLVIWIDAICIHQSSNEEKNTQVPLMRDIYKTARDEYIWLGETTTGLDLIVSCIRFIASQDEDFHLDRFDHITHELIVTPEEIASAFAEFYELAWFHRTWIIQEFALPRQDPMFLCGGHRIPWPHLQRWWNEIKECNTKFTSHAELSRESPAWQKLHELIGPHPVENLSTLRDIFSKQDVRTNGLPLSVLIESSKKSLATDPRDKIYGLLGLANDDAKSSLTIDYNKSVQEVYEEVTRYLIFSEGKLNILSGLAPDFIPQWDQSDGNSAPPGLPIFKLQRNTKNVASSWIRDFSHVQLSYRPTPFLPDWLPRAVGYDAALKSAPIETSNRQPGELGICGMEVDVVKECQRAWYMLPGSVTYRKDWDAILPIFFRASRPTSSSSEGEADVQFNRAVRMSNDPEWNLPYNPKYGASKTMKEAIWRTVIGDEIFQIAQRAPDHCSRLFDGYIDAVLGQTGHYKVPDDADTTLEKELALFSKFQRRMDTVLYRRSAFSTSDGWIGVGPDDMKVGDRIVLLSGGDVPHVLRPCECGDHYWLIGECYVEGIMYGELMNALKKESSVEGKIFRIR</sequence>
<dbReference type="InterPro" id="IPR010730">
    <property type="entry name" value="HET"/>
</dbReference>
<protein>
    <recommendedName>
        <fullName evidence="1">Heterokaryon incompatibility domain-containing protein</fullName>
    </recommendedName>
</protein>
<dbReference type="AlphaFoldDB" id="A0A428PBV0"/>
<dbReference type="EMBL" id="NKCL01000811">
    <property type="protein sequence ID" value="RSL50540.1"/>
    <property type="molecule type" value="Genomic_DNA"/>
</dbReference>
<evidence type="ECO:0000313" key="2">
    <source>
        <dbReference type="EMBL" id="RSL50540.1"/>
    </source>
</evidence>
<evidence type="ECO:0000313" key="3">
    <source>
        <dbReference type="Proteomes" id="UP000287972"/>
    </source>
</evidence>
<dbReference type="Pfam" id="PF26639">
    <property type="entry name" value="Het-6_barrel"/>
    <property type="match status" value="1"/>
</dbReference>
<feature type="domain" description="Heterokaryon incompatibility" evidence="1">
    <location>
        <begin position="53"/>
        <end position="197"/>
    </location>
</feature>
<keyword evidence="3" id="KW-1185">Reference proteome</keyword>
<organism evidence="2 3">
    <name type="scientific">Fusarium floridanum</name>
    <dbReference type="NCBI Taxonomy" id="1325733"/>
    <lineage>
        <taxon>Eukaryota</taxon>
        <taxon>Fungi</taxon>
        <taxon>Dikarya</taxon>
        <taxon>Ascomycota</taxon>
        <taxon>Pezizomycotina</taxon>
        <taxon>Sordariomycetes</taxon>
        <taxon>Hypocreomycetidae</taxon>
        <taxon>Hypocreales</taxon>
        <taxon>Nectriaceae</taxon>
        <taxon>Fusarium</taxon>
        <taxon>Fusarium solani species complex</taxon>
    </lineage>
</organism>